<dbReference type="GO" id="GO:0016020">
    <property type="term" value="C:membrane"/>
    <property type="evidence" value="ECO:0007669"/>
    <property type="project" value="TreeGrafter"/>
</dbReference>
<dbReference type="PANTHER" id="PTHR21575:SF12">
    <property type="entry name" value="PROTEIN HID1"/>
    <property type="match status" value="1"/>
</dbReference>
<dbReference type="OMA" id="MIVYPLP"/>
<dbReference type="HOGENOM" id="CLU_306764_0_0_1"/>
<dbReference type="InParanoid" id="A5DN54"/>
<keyword evidence="3" id="KW-1185">Reference proteome</keyword>
<accession>A5DN54</accession>
<organism evidence="2 3">
    <name type="scientific">Meyerozyma guilliermondii (strain ATCC 6260 / CBS 566 / DSM 6381 / JCM 1539 / NBRC 10279 / NRRL Y-324)</name>
    <name type="common">Yeast</name>
    <name type="synonym">Candida guilliermondii</name>
    <dbReference type="NCBI Taxonomy" id="294746"/>
    <lineage>
        <taxon>Eukaryota</taxon>
        <taxon>Fungi</taxon>
        <taxon>Dikarya</taxon>
        <taxon>Ascomycota</taxon>
        <taxon>Saccharomycotina</taxon>
        <taxon>Pichiomycetes</taxon>
        <taxon>Debaryomycetaceae</taxon>
        <taxon>Meyerozyma</taxon>
    </lineage>
</organism>
<feature type="region of interest" description="Disordered" evidence="1">
    <location>
        <begin position="638"/>
        <end position="685"/>
    </location>
</feature>
<protein>
    <submittedName>
        <fullName evidence="2">Uncharacterized protein</fullName>
    </submittedName>
</protein>
<dbReference type="VEuPathDB" id="FungiDB:PGUG_04705"/>
<dbReference type="PANTHER" id="PTHR21575">
    <property type="entry name" value="PROTEIN HID1"/>
    <property type="match status" value="1"/>
</dbReference>
<gene>
    <name evidence="2" type="ORF">PGUG_04705</name>
</gene>
<feature type="compositionally biased region" description="Polar residues" evidence="1">
    <location>
        <begin position="935"/>
        <end position="965"/>
    </location>
</feature>
<dbReference type="Pfam" id="PF12722">
    <property type="entry name" value="Hid1"/>
    <property type="match status" value="1"/>
</dbReference>
<dbReference type="RefSeq" id="XP_001482750.2">
    <property type="nucleotide sequence ID" value="XM_001482700.1"/>
</dbReference>
<sequence length="965" mass="108805">MSHSPLFRTRFKSSVSSSRMASKEALKVRERLSQLTQGRIISVDDHQFWDPIWTTKLSSSELFELISPHELDVIRTQNHTNYNTLVTKVAKQIVRFGENGNKTTLIACVRILTKIIPPLYHKQGYGENVESQIFFETEAKNLQNTLGYNLITSLVDYLFLPGFTLENNASELDLWEPGICRSFKYTTPNLVFEANRYEILKLILTLSSTTFYGDPKSMVSRGSRFLTVLVTSVQRPKLITLSASLLNVFLRWTKRNSDESIVLYDNPSLTELHYLYITTAANLLTAMLVYPLPSRTYLEFLGLPEEKKPLNTCRAFFSKYSNEQGISFMASNLIAYLRSNMSPRDQAGRVASQPQLSTWTNQASVLLWELTQCNQHFRRYLIEKEIKDLFMILFYNVFALSNHGSEKASVQISAYFLLYMSSKKEFLVPLMEPIDASFYESLPASYKLAMKPSTTRDFLVSQICNKLLSNSLYVTKSKSLITCLVEILYNLTTVIGKPGTWETDDPNKRLSNYNSYGGLSYGSSLSLCQVVTKFSEKSFLVQDSVHADLLAIVLRAICTAALKYPVPSRMLILSILKNEKLYDHVWNMIQTIEKYEHETTDKEVDYFNESETENSPLQTPGDTFNSSLFIANTNEGAMLDTESGPGPLNKSRTSPGGFDEESILDALRPQPLTGMSKRAREKQPMARPLHRTWAGNDPLHIILTVLIPYLKLELADLWEKQGEDRKLNLNSFTVMKRLEKVNYETMLSATNISSDYLPHTSLPMLVFGWNKISLAWYISLIQSECYNSEEYVRNYLGKFSKLTKSIALSLTSIGRFASGLSGFSKPVLQPSDSEAVNFHVTDALTTTNQWARTDISSFQVEQPQATGLFGAIAAKVGFASSPQAIPGSPGTNDMSHTLVRRISDLRLSNSSRTSISSIASGLSTPQEEQDPVFPRSQSRNSVSSLHSLNTLNRSRSNTPRNSISL</sequence>
<feature type="region of interest" description="Disordered" evidence="1">
    <location>
        <begin position="916"/>
        <end position="965"/>
    </location>
</feature>
<name>A5DN54_PICGU</name>
<dbReference type="eggNOG" id="KOG2226">
    <property type="taxonomic scope" value="Eukaryota"/>
</dbReference>
<dbReference type="STRING" id="294746.A5DN54"/>
<dbReference type="KEGG" id="pgu:PGUG_04705"/>
<proteinExistence type="predicted"/>
<dbReference type="Proteomes" id="UP000001997">
    <property type="component" value="Unassembled WGS sequence"/>
</dbReference>
<dbReference type="GO" id="GO:0005797">
    <property type="term" value="C:Golgi medial cisterna"/>
    <property type="evidence" value="ECO:0007669"/>
    <property type="project" value="TreeGrafter"/>
</dbReference>
<evidence type="ECO:0000313" key="2">
    <source>
        <dbReference type="EMBL" id="EDK40607.2"/>
    </source>
</evidence>
<dbReference type="OrthoDB" id="432953at2759"/>
<dbReference type="EMBL" id="CH408160">
    <property type="protein sequence ID" value="EDK40607.2"/>
    <property type="molecule type" value="Genomic_DNA"/>
</dbReference>
<dbReference type="AlphaFoldDB" id="A5DN54"/>
<reference evidence="2 3" key="1">
    <citation type="journal article" date="2009" name="Nature">
        <title>Evolution of pathogenicity and sexual reproduction in eight Candida genomes.</title>
        <authorList>
            <person name="Butler G."/>
            <person name="Rasmussen M.D."/>
            <person name="Lin M.F."/>
            <person name="Santos M.A."/>
            <person name="Sakthikumar S."/>
            <person name="Munro C.A."/>
            <person name="Rheinbay E."/>
            <person name="Grabherr M."/>
            <person name="Forche A."/>
            <person name="Reedy J.L."/>
            <person name="Agrafioti I."/>
            <person name="Arnaud M.B."/>
            <person name="Bates S."/>
            <person name="Brown A.J."/>
            <person name="Brunke S."/>
            <person name="Costanzo M.C."/>
            <person name="Fitzpatrick D.A."/>
            <person name="de Groot P.W."/>
            <person name="Harris D."/>
            <person name="Hoyer L.L."/>
            <person name="Hube B."/>
            <person name="Klis F.M."/>
            <person name="Kodira C."/>
            <person name="Lennard N."/>
            <person name="Logue M.E."/>
            <person name="Martin R."/>
            <person name="Neiman A.M."/>
            <person name="Nikolaou E."/>
            <person name="Quail M.A."/>
            <person name="Quinn J."/>
            <person name="Santos M.C."/>
            <person name="Schmitzberger F.F."/>
            <person name="Sherlock G."/>
            <person name="Shah P."/>
            <person name="Silverstein K.A."/>
            <person name="Skrzypek M.S."/>
            <person name="Soll D."/>
            <person name="Staggs R."/>
            <person name="Stansfield I."/>
            <person name="Stumpf M.P."/>
            <person name="Sudbery P.E."/>
            <person name="Srikantha T."/>
            <person name="Zeng Q."/>
            <person name="Berman J."/>
            <person name="Berriman M."/>
            <person name="Heitman J."/>
            <person name="Gow N.A."/>
            <person name="Lorenz M.C."/>
            <person name="Birren B.W."/>
            <person name="Kellis M."/>
            <person name="Cuomo C.A."/>
        </authorList>
    </citation>
    <scope>NUCLEOTIDE SEQUENCE [LARGE SCALE GENOMIC DNA]</scope>
    <source>
        <strain evidence="3">ATCC 6260 / CBS 566 / DSM 6381 / JCM 1539 / NBRC 10279 / NRRL Y-324</strain>
    </source>
</reference>
<evidence type="ECO:0000256" key="1">
    <source>
        <dbReference type="SAM" id="MobiDB-lite"/>
    </source>
</evidence>
<evidence type="ECO:0000313" key="3">
    <source>
        <dbReference type="Proteomes" id="UP000001997"/>
    </source>
</evidence>
<dbReference type="InterPro" id="IPR026705">
    <property type="entry name" value="Hid-1/Ecm30"/>
</dbReference>
<dbReference type="FunCoup" id="A5DN54">
    <property type="interactions" value="54"/>
</dbReference>
<dbReference type="GO" id="GO:0000138">
    <property type="term" value="C:Golgi trans cisterna"/>
    <property type="evidence" value="ECO:0007669"/>
    <property type="project" value="TreeGrafter"/>
</dbReference>
<dbReference type="GeneID" id="5124893"/>